<dbReference type="PRINTS" id="PR00035">
    <property type="entry name" value="HTHGNTR"/>
</dbReference>
<evidence type="ECO:0000259" key="4">
    <source>
        <dbReference type="PROSITE" id="PS50949"/>
    </source>
</evidence>
<dbReference type="SUPFAM" id="SSF48008">
    <property type="entry name" value="GntR ligand-binding domain-like"/>
    <property type="match status" value="1"/>
</dbReference>
<dbReference type="GO" id="GO:0003700">
    <property type="term" value="F:DNA-binding transcription factor activity"/>
    <property type="evidence" value="ECO:0007669"/>
    <property type="project" value="InterPro"/>
</dbReference>
<keyword evidence="3" id="KW-0804">Transcription</keyword>
<dbReference type="InterPro" id="IPR008920">
    <property type="entry name" value="TF_FadR/GntR_C"/>
</dbReference>
<dbReference type="SUPFAM" id="SSF46785">
    <property type="entry name" value="Winged helix' DNA-binding domain"/>
    <property type="match status" value="1"/>
</dbReference>
<dbReference type="InterPro" id="IPR000524">
    <property type="entry name" value="Tscrpt_reg_HTH_GntR"/>
</dbReference>
<dbReference type="PROSITE" id="PS50949">
    <property type="entry name" value="HTH_GNTR"/>
    <property type="match status" value="1"/>
</dbReference>
<dbReference type="Gene3D" id="1.20.120.530">
    <property type="entry name" value="GntR ligand-binding domain-like"/>
    <property type="match status" value="1"/>
</dbReference>
<evidence type="ECO:0000256" key="2">
    <source>
        <dbReference type="ARBA" id="ARBA00023125"/>
    </source>
</evidence>
<keyword evidence="1" id="KW-0805">Transcription regulation</keyword>
<dbReference type="PANTHER" id="PTHR43537">
    <property type="entry name" value="TRANSCRIPTIONAL REGULATOR, GNTR FAMILY"/>
    <property type="match status" value="1"/>
</dbReference>
<feature type="domain" description="HTH gntR-type" evidence="4">
    <location>
        <begin position="7"/>
        <end position="74"/>
    </location>
</feature>
<dbReference type="InterPro" id="IPR036390">
    <property type="entry name" value="WH_DNA-bd_sf"/>
</dbReference>
<keyword evidence="2" id="KW-0238">DNA-binding</keyword>
<name>A0A6J4TUH4_9ACTN</name>
<proteinExistence type="predicted"/>
<evidence type="ECO:0000256" key="3">
    <source>
        <dbReference type="ARBA" id="ARBA00023163"/>
    </source>
</evidence>
<dbReference type="InterPro" id="IPR011711">
    <property type="entry name" value="GntR_C"/>
</dbReference>
<evidence type="ECO:0000313" key="5">
    <source>
        <dbReference type="EMBL" id="CAA9531968.1"/>
    </source>
</evidence>
<dbReference type="AlphaFoldDB" id="A0A6J4TUH4"/>
<organism evidence="5">
    <name type="scientific">uncultured Thermoleophilia bacterium</name>
    <dbReference type="NCBI Taxonomy" id="1497501"/>
    <lineage>
        <taxon>Bacteria</taxon>
        <taxon>Bacillati</taxon>
        <taxon>Actinomycetota</taxon>
        <taxon>Thermoleophilia</taxon>
        <taxon>environmental samples</taxon>
    </lineage>
</organism>
<dbReference type="EMBL" id="CADCWC010000173">
    <property type="protein sequence ID" value="CAA9531968.1"/>
    <property type="molecule type" value="Genomic_DNA"/>
</dbReference>
<dbReference type="GO" id="GO:0003677">
    <property type="term" value="F:DNA binding"/>
    <property type="evidence" value="ECO:0007669"/>
    <property type="project" value="UniProtKB-KW"/>
</dbReference>
<dbReference type="SMART" id="SM00895">
    <property type="entry name" value="FCD"/>
    <property type="match status" value="1"/>
</dbReference>
<dbReference type="Pfam" id="PF07729">
    <property type="entry name" value="FCD"/>
    <property type="match status" value="1"/>
</dbReference>
<accession>A0A6J4TUH4</accession>
<reference evidence="5" key="1">
    <citation type="submission" date="2020-02" db="EMBL/GenBank/DDBJ databases">
        <authorList>
            <person name="Meier V. D."/>
        </authorList>
    </citation>
    <scope>NUCLEOTIDE SEQUENCE</scope>
    <source>
        <strain evidence="5">AVDCRST_MAG79</strain>
    </source>
</reference>
<dbReference type="Gene3D" id="1.10.10.10">
    <property type="entry name" value="Winged helix-like DNA-binding domain superfamily/Winged helix DNA-binding domain"/>
    <property type="match status" value="1"/>
</dbReference>
<protein>
    <submittedName>
        <fullName evidence="5">Transcriptional regulator, GntR family</fullName>
    </submittedName>
</protein>
<dbReference type="SMART" id="SM00345">
    <property type="entry name" value="HTH_GNTR"/>
    <property type="match status" value="1"/>
</dbReference>
<sequence>MRYRCNMSATDRAYAFAKERILDGRFPGGELISEGDVAAGVSLSRTPVREAFLRLESEGLLRLYPKRGALVVPVSSAEVESVLETRMVVERFAFAKVIRARVDLHGAPEAAIARQEELAARGDAPGFVEADRAFHRVFVAAAGNPILLALHDSLRDRQARMGLAALARGTHRTEQILLEHRALVDAVAARDEEAAHRLVGEHLGATLALLRGAPVG</sequence>
<evidence type="ECO:0000256" key="1">
    <source>
        <dbReference type="ARBA" id="ARBA00023015"/>
    </source>
</evidence>
<gene>
    <name evidence="5" type="ORF">AVDCRST_MAG79-1008</name>
</gene>
<dbReference type="PANTHER" id="PTHR43537:SF24">
    <property type="entry name" value="GLUCONATE OPERON TRANSCRIPTIONAL REPRESSOR"/>
    <property type="match status" value="1"/>
</dbReference>
<dbReference type="Pfam" id="PF00392">
    <property type="entry name" value="GntR"/>
    <property type="match status" value="1"/>
</dbReference>
<dbReference type="InterPro" id="IPR036388">
    <property type="entry name" value="WH-like_DNA-bd_sf"/>
</dbReference>